<proteinExistence type="predicted"/>
<sequence>MKKYRLIAFLGLILCANSVVFSQNEIPTIQPVAKFINKEGVEEESNNYSGDAPLTARFKANPQNQGDYTAHYEWRFTRENETTPYLIRYEEDTEFTFTEAGAHSIVCYVTFTKGDEKIEYTEEYWKDAGAIKVTISESSLDMPNAFSPNGDGYNDIYKVKTYKSLVEFHASIFNRWGQKLYEWDNPEGGWDGTFKGKDVKQGVYFVLVKAVGSDGRKYTIRRDVNLLRGYTENTGTLEN</sequence>
<evidence type="ECO:0000313" key="2">
    <source>
        <dbReference type="EMBL" id="RUL58751.1"/>
    </source>
</evidence>
<evidence type="ECO:0000313" key="3">
    <source>
        <dbReference type="Proteomes" id="UP000278983"/>
    </source>
</evidence>
<dbReference type="OrthoDB" id="1123245at2"/>
<gene>
    <name evidence="2" type="ORF">EHV08_02515</name>
</gene>
<evidence type="ECO:0000256" key="1">
    <source>
        <dbReference type="SAM" id="SignalP"/>
    </source>
</evidence>
<feature type="chain" id="PRO_5019138664" evidence="1">
    <location>
        <begin position="22"/>
        <end position="239"/>
    </location>
</feature>
<accession>A0A432LHU4</accession>
<dbReference type="Pfam" id="PF13585">
    <property type="entry name" value="CHU_C"/>
    <property type="match status" value="1"/>
</dbReference>
<dbReference type="AlphaFoldDB" id="A0A432LHU4"/>
<organism evidence="2 3">
    <name type="scientific">Prevotella koreensis</name>
    <dbReference type="NCBI Taxonomy" id="2490854"/>
    <lineage>
        <taxon>Bacteria</taxon>
        <taxon>Pseudomonadati</taxon>
        <taxon>Bacteroidota</taxon>
        <taxon>Bacteroidia</taxon>
        <taxon>Bacteroidales</taxon>
        <taxon>Prevotellaceae</taxon>
        <taxon>Prevotella</taxon>
    </lineage>
</organism>
<feature type="signal peptide" evidence="1">
    <location>
        <begin position="1"/>
        <end position="21"/>
    </location>
</feature>
<dbReference type="NCBIfam" id="TIGR04131">
    <property type="entry name" value="Bac_Flav_CTERM"/>
    <property type="match status" value="1"/>
</dbReference>
<dbReference type="RefSeq" id="WP_126677847.1">
    <property type="nucleotide sequence ID" value="NZ_CAUTIM010000078.1"/>
</dbReference>
<dbReference type="InterPro" id="IPR026341">
    <property type="entry name" value="T9SS_type_B"/>
</dbReference>
<comment type="caution">
    <text evidence="2">The sequence shown here is derived from an EMBL/GenBank/DDBJ whole genome shotgun (WGS) entry which is preliminary data.</text>
</comment>
<name>A0A432LHU4_9BACT</name>
<dbReference type="EMBL" id="RYYU01000001">
    <property type="protein sequence ID" value="RUL58751.1"/>
    <property type="molecule type" value="Genomic_DNA"/>
</dbReference>
<reference evidence="2 3" key="1">
    <citation type="submission" date="2018-12" db="EMBL/GenBank/DDBJ databases">
        <title>Genome sequencing of Prevotella sp. KCOM 3155 (= JS262).</title>
        <authorList>
            <person name="Kook J.-K."/>
            <person name="Park S.-N."/>
            <person name="Lim Y.K."/>
        </authorList>
    </citation>
    <scope>NUCLEOTIDE SEQUENCE [LARGE SCALE GENOMIC DNA]</scope>
    <source>
        <strain evidence="2 3">KCOM 3155</strain>
    </source>
</reference>
<keyword evidence="1" id="KW-0732">Signal</keyword>
<dbReference type="Proteomes" id="UP000278983">
    <property type="component" value="Unassembled WGS sequence"/>
</dbReference>
<protein>
    <submittedName>
        <fullName evidence="2">Gliding motility-associated C-terminal domain-containing protein</fullName>
    </submittedName>
</protein>
<keyword evidence="3" id="KW-1185">Reference proteome</keyword>